<dbReference type="GO" id="GO:0051539">
    <property type="term" value="F:4 iron, 4 sulfur cluster binding"/>
    <property type="evidence" value="ECO:0007669"/>
    <property type="project" value="UniProtKB-KW"/>
</dbReference>
<evidence type="ECO:0000256" key="8">
    <source>
        <dbReference type="ARBA" id="ARBA00023779"/>
    </source>
</evidence>
<dbReference type="SUPFAM" id="SSF52141">
    <property type="entry name" value="Uracil-DNA glycosylase-like"/>
    <property type="match status" value="1"/>
</dbReference>
<evidence type="ECO:0000313" key="12">
    <source>
        <dbReference type="EMBL" id="NED99754.1"/>
    </source>
</evidence>
<dbReference type="InterPro" id="IPR036895">
    <property type="entry name" value="Uracil-DNA_glycosylase-like_sf"/>
</dbReference>
<dbReference type="InterPro" id="IPR051536">
    <property type="entry name" value="UDG_Type-4/5"/>
</dbReference>
<evidence type="ECO:0000256" key="6">
    <source>
        <dbReference type="ARBA" id="ARBA00023014"/>
    </source>
</evidence>
<evidence type="ECO:0000259" key="11">
    <source>
        <dbReference type="SMART" id="SM00986"/>
    </source>
</evidence>
<name>A0A6L9S2S7_9ACTN</name>
<dbReference type="CDD" id="cd10031">
    <property type="entry name" value="UDG-F5_TTUDGB_like"/>
    <property type="match status" value="1"/>
</dbReference>
<dbReference type="InterPro" id="IPR044147">
    <property type="entry name" value="UdgB-like"/>
</dbReference>
<keyword evidence="3" id="KW-0227">DNA damage</keyword>
<evidence type="ECO:0000313" key="13">
    <source>
        <dbReference type="Proteomes" id="UP000475214"/>
    </source>
</evidence>
<feature type="domain" description="Uracil-DNA glycosylase-like" evidence="11">
    <location>
        <begin position="111"/>
        <end position="323"/>
    </location>
</feature>
<protein>
    <recommendedName>
        <fullName evidence="9">Type-5 uracil-DNA glycosylase</fullName>
    </recommendedName>
</protein>
<dbReference type="Pfam" id="PF03167">
    <property type="entry name" value="UDG"/>
    <property type="match status" value="1"/>
</dbReference>
<keyword evidence="6" id="KW-0411">Iron-sulfur</keyword>
<evidence type="ECO:0000256" key="2">
    <source>
        <dbReference type="ARBA" id="ARBA00022723"/>
    </source>
</evidence>
<dbReference type="GO" id="GO:0046872">
    <property type="term" value="F:metal ion binding"/>
    <property type="evidence" value="ECO:0007669"/>
    <property type="project" value="UniProtKB-KW"/>
</dbReference>
<organism evidence="12 13">
    <name type="scientific">Phytoactinopolyspora halotolerans</name>
    <dbReference type="NCBI Taxonomy" id="1981512"/>
    <lineage>
        <taxon>Bacteria</taxon>
        <taxon>Bacillati</taxon>
        <taxon>Actinomycetota</taxon>
        <taxon>Actinomycetes</taxon>
        <taxon>Jiangellales</taxon>
        <taxon>Jiangellaceae</taxon>
        <taxon>Phytoactinopolyspora</taxon>
    </lineage>
</organism>
<keyword evidence="4" id="KW-0378">Hydrolase</keyword>
<evidence type="ECO:0000256" key="3">
    <source>
        <dbReference type="ARBA" id="ARBA00022763"/>
    </source>
</evidence>
<dbReference type="PANTHER" id="PTHR33693:SF3">
    <property type="entry name" value="TYPE-5 URACIL-DNA GLYCOSYLASE"/>
    <property type="match status" value="1"/>
</dbReference>
<dbReference type="InterPro" id="IPR005122">
    <property type="entry name" value="Uracil-DNA_glycosylase-like"/>
</dbReference>
<dbReference type="SMART" id="SM00987">
    <property type="entry name" value="UreE_C"/>
    <property type="match status" value="1"/>
</dbReference>
<dbReference type="SMART" id="SM00986">
    <property type="entry name" value="UDG"/>
    <property type="match status" value="1"/>
</dbReference>
<keyword evidence="1" id="KW-0004">4Fe-4S</keyword>
<dbReference type="GO" id="GO:0033958">
    <property type="term" value="F:DNA-deoxyinosine glycosylase activity"/>
    <property type="evidence" value="ECO:0007669"/>
    <property type="project" value="InterPro"/>
</dbReference>
<keyword evidence="2" id="KW-0479">Metal-binding</keyword>
<keyword evidence="5" id="KW-0408">Iron</keyword>
<feature type="region of interest" description="Disordered" evidence="10">
    <location>
        <begin position="1"/>
        <end position="55"/>
    </location>
</feature>
<dbReference type="Gene3D" id="3.40.470.10">
    <property type="entry name" value="Uracil-DNA glycosylase-like domain"/>
    <property type="match status" value="1"/>
</dbReference>
<evidence type="ECO:0000256" key="10">
    <source>
        <dbReference type="SAM" id="MobiDB-lite"/>
    </source>
</evidence>
<sequence>MGAVPVEDTNTSADRPDPPVEPLPHPVTGVAFSSPVPPGTGWPDDEAGPDTPVAAGPEDVAKLAAGASLTEVAARSSVCRACPRLVRWREDVAATKRRSFAGQPYWGRPTPGWGDPEPRVMVVGLAPAANGGNRTGRIFTGDRSGDWLFAALHRVGLANQPTSEHAGDGLRLAGVRIAAAVRCAPPDNKPSPAERDTCAHWIDREVALVLPTLRAVVALGSFAWTAALGTLARAGVEVPRPRPKFGHGAEVRLEYRPDEAATGPGESVVGESVVGENAAGENAAGTVPVAGDPRSITVIGSYHPSQQNTFTGRLTADMLDDVLARAAAA</sequence>
<dbReference type="GO" id="GO:0004844">
    <property type="term" value="F:uracil DNA N-glycosylase activity"/>
    <property type="evidence" value="ECO:0007669"/>
    <property type="project" value="InterPro"/>
</dbReference>
<proteinExistence type="inferred from homology"/>
<evidence type="ECO:0000256" key="1">
    <source>
        <dbReference type="ARBA" id="ARBA00022485"/>
    </source>
</evidence>
<dbReference type="PANTHER" id="PTHR33693">
    <property type="entry name" value="TYPE-5 URACIL-DNA GLYCOSYLASE"/>
    <property type="match status" value="1"/>
</dbReference>
<keyword evidence="13" id="KW-1185">Reference proteome</keyword>
<dbReference type="GO" id="GO:0006284">
    <property type="term" value="P:base-excision repair"/>
    <property type="evidence" value="ECO:0007669"/>
    <property type="project" value="InterPro"/>
</dbReference>
<dbReference type="Proteomes" id="UP000475214">
    <property type="component" value="Unassembled WGS sequence"/>
</dbReference>
<evidence type="ECO:0000256" key="5">
    <source>
        <dbReference type="ARBA" id="ARBA00023004"/>
    </source>
</evidence>
<comment type="caution">
    <text evidence="12">The sequence shown here is derived from an EMBL/GenBank/DDBJ whole genome shotgun (WGS) entry which is preliminary data.</text>
</comment>
<evidence type="ECO:0000256" key="4">
    <source>
        <dbReference type="ARBA" id="ARBA00022801"/>
    </source>
</evidence>
<comment type="similarity">
    <text evidence="8">Belongs to the uracil-DNA glycosylase (UDG) superfamily. Type 5 (UDGb) family.</text>
</comment>
<dbReference type="AlphaFoldDB" id="A0A6L9S2S7"/>
<accession>A0A6L9S2S7</accession>
<dbReference type="EMBL" id="JAAGOA010000003">
    <property type="protein sequence ID" value="NED99754.1"/>
    <property type="molecule type" value="Genomic_DNA"/>
</dbReference>
<evidence type="ECO:0000256" key="7">
    <source>
        <dbReference type="ARBA" id="ARBA00023204"/>
    </source>
</evidence>
<evidence type="ECO:0000256" key="9">
    <source>
        <dbReference type="ARBA" id="ARBA00023887"/>
    </source>
</evidence>
<keyword evidence="7" id="KW-0234">DNA repair</keyword>
<gene>
    <name evidence="12" type="ORF">G1H10_06195</name>
</gene>
<reference evidence="12 13" key="1">
    <citation type="submission" date="2020-02" db="EMBL/GenBank/DDBJ databases">
        <authorList>
            <person name="Li X.-J."/>
            <person name="Han X.-M."/>
        </authorList>
    </citation>
    <scope>NUCLEOTIDE SEQUENCE [LARGE SCALE GENOMIC DNA]</scope>
    <source>
        <strain evidence="12 13">CCTCC AB 2017055</strain>
    </source>
</reference>